<dbReference type="RefSeq" id="WP_345264680.1">
    <property type="nucleotide sequence ID" value="NZ_BAABIM010000002.1"/>
</dbReference>
<evidence type="ECO:0000313" key="1">
    <source>
        <dbReference type="EMBL" id="GAA4680258.1"/>
    </source>
</evidence>
<comment type="caution">
    <text evidence="1">The sequence shown here is derived from an EMBL/GenBank/DDBJ whole genome shotgun (WGS) entry which is preliminary data.</text>
</comment>
<dbReference type="Proteomes" id="UP001500621">
    <property type="component" value="Unassembled WGS sequence"/>
</dbReference>
<gene>
    <name evidence="1" type="ORF">GCM10023226_16800</name>
</gene>
<name>A0ABP8W3D7_9ACTN</name>
<evidence type="ECO:0000313" key="2">
    <source>
        <dbReference type="Proteomes" id="UP001500621"/>
    </source>
</evidence>
<protein>
    <submittedName>
        <fullName evidence="1">Uncharacterized protein</fullName>
    </submittedName>
</protein>
<reference evidence="2" key="1">
    <citation type="journal article" date="2019" name="Int. J. Syst. Evol. Microbiol.">
        <title>The Global Catalogue of Microorganisms (GCM) 10K type strain sequencing project: providing services to taxonomists for standard genome sequencing and annotation.</title>
        <authorList>
            <consortium name="The Broad Institute Genomics Platform"/>
            <consortium name="The Broad Institute Genome Sequencing Center for Infectious Disease"/>
            <person name="Wu L."/>
            <person name="Ma J."/>
        </authorList>
    </citation>
    <scope>NUCLEOTIDE SEQUENCE [LARGE SCALE GENOMIC DNA]</scope>
    <source>
        <strain evidence="2">JCM 18127</strain>
    </source>
</reference>
<proteinExistence type="predicted"/>
<sequence>MKQTITRACLRSDRRRGMTLEDVAQAVQSAVTNDLPPNAAVSARVGWRGQVQAITITAGRDDA</sequence>
<dbReference type="EMBL" id="BAABIM010000002">
    <property type="protein sequence ID" value="GAA4680258.1"/>
    <property type="molecule type" value="Genomic_DNA"/>
</dbReference>
<accession>A0ABP8W3D7</accession>
<organism evidence="1 2">
    <name type="scientific">Nocardioides nanhaiensis</name>
    <dbReference type="NCBI Taxonomy" id="1476871"/>
    <lineage>
        <taxon>Bacteria</taxon>
        <taxon>Bacillati</taxon>
        <taxon>Actinomycetota</taxon>
        <taxon>Actinomycetes</taxon>
        <taxon>Propionibacteriales</taxon>
        <taxon>Nocardioidaceae</taxon>
        <taxon>Nocardioides</taxon>
    </lineage>
</organism>
<keyword evidence="2" id="KW-1185">Reference proteome</keyword>